<organism evidence="1 2">
    <name type="scientific">Nocardiopsis rhodophaea</name>
    <dbReference type="NCBI Taxonomy" id="280238"/>
    <lineage>
        <taxon>Bacteria</taxon>
        <taxon>Bacillati</taxon>
        <taxon>Actinomycetota</taxon>
        <taxon>Actinomycetes</taxon>
        <taxon>Streptosporangiales</taxon>
        <taxon>Nocardiopsidaceae</taxon>
        <taxon>Nocardiopsis</taxon>
    </lineage>
</organism>
<dbReference type="Pfam" id="PF04673">
    <property type="entry name" value="Cyclase_polyket"/>
    <property type="match status" value="1"/>
</dbReference>
<dbReference type="Gene3D" id="3.30.70.1090">
    <property type="entry name" value="Dimeric alpha+beta barrel"/>
    <property type="match status" value="1"/>
</dbReference>
<dbReference type="Proteomes" id="UP001501585">
    <property type="component" value="Unassembled WGS sequence"/>
</dbReference>
<reference evidence="1 2" key="1">
    <citation type="journal article" date="2019" name="Int. J. Syst. Evol. Microbiol.">
        <title>The Global Catalogue of Microorganisms (GCM) 10K type strain sequencing project: providing services to taxonomists for standard genome sequencing and annotation.</title>
        <authorList>
            <consortium name="The Broad Institute Genomics Platform"/>
            <consortium name="The Broad Institute Genome Sequencing Center for Infectious Disease"/>
            <person name="Wu L."/>
            <person name="Ma J."/>
        </authorList>
    </citation>
    <scope>NUCLEOTIDE SEQUENCE [LARGE SCALE GENOMIC DNA]</scope>
    <source>
        <strain evidence="1 2">JCM 15313</strain>
    </source>
</reference>
<dbReference type="InterPro" id="IPR006765">
    <property type="entry name" value="Polyketide_synth_cyclase"/>
</dbReference>
<dbReference type="EMBL" id="BAAAPC010000020">
    <property type="protein sequence ID" value="GAA2009409.1"/>
    <property type="molecule type" value="Genomic_DNA"/>
</dbReference>
<evidence type="ECO:0000313" key="2">
    <source>
        <dbReference type="Proteomes" id="UP001501585"/>
    </source>
</evidence>
<protein>
    <submittedName>
        <fullName evidence="1">Uncharacterized protein</fullName>
    </submittedName>
</protein>
<accession>A0ABN2TIS5</accession>
<name>A0ABN2TIS5_9ACTN</name>
<comment type="caution">
    <text evidence="1">The sequence shown here is derived from an EMBL/GenBank/DDBJ whole genome shotgun (WGS) entry which is preliminary data.</text>
</comment>
<proteinExistence type="predicted"/>
<dbReference type="InterPro" id="IPR011008">
    <property type="entry name" value="Dimeric_a/b-barrel"/>
</dbReference>
<gene>
    <name evidence="1" type="ORF">GCM10009799_41600</name>
</gene>
<dbReference type="InterPro" id="IPR038474">
    <property type="entry name" value="Polyketide_synth_cyclase_sf"/>
</dbReference>
<sequence>MLMVSRMDPGSMETVARLFAEHDRSNLPVDLGVTSRTLLHYQGMTMHLIQSEQEVFDNLSRLHQDPSFQELNRKLAPHMKPIVSDWRGIQDSRAVEFYHRNWT</sequence>
<evidence type="ECO:0000313" key="1">
    <source>
        <dbReference type="EMBL" id="GAA2009409.1"/>
    </source>
</evidence>
<dbReference type="SUPFAM" id="SSF54909">
    <property type="entry name" value="Dimeric alpha+beta barrel"/>
    <property type="match status" value="1"/>
</dbReference>
<keyword evidence="2" id="KW-1185">Reference proteome</keyword>